<dbReference type="InterPro" id="IPR029058">
    <property type="entry name" value="AB_hydrolase_fold"/>
</dbReference>
<comment type="caution">
    <text evidence="5">The sequence shown here is derived from an EMBL/GenBank/DDBJ whole genome shotgun (WGS) entry which is preliminary data.</text>
</comment>
<dbReference type="PIRSF" id="PIRSF001112">
    <property type="entry name" value="Epoxide_hydrolase"/>
    <property type="match status" value="1"/>
</dbReference>
<sequence>MPAVPERFTVHVPDELLADLSARLDRVRWPDTDVGAPWDGGTDLQFLQQLVFYWRDGFDWRAREIELNRWSHFRVPVGGLQTHFVHEPGRGPAPVPLLVLHGWPSTFTQMARVLPLLSDPAAHGGAAADAFSVVVPSLPGFGFSDAPTTPGMNPAAMGEVFHTLMTEVLGYDRYAVRGTDYGLAVALQMGLAHPEHVIGVHIGGTFLAVNEVPDDLSAAERRFVAESQRWYAEEAAYNTIQATKPQTIGYALNDSPAGLAAWIVEKYRTWCACPGDLVSVFGMDDLLTTITLYWATGTITSSMRLYRQDRLFPPAAGRLGVPLAVNQPELEAFYPPREWWERLHPVHRWTLLPGAGHFPEWEAPRALADDVRDFLRPLRRA</sequence>
<feature type="domain" description="Epoxide hydrolase N-terminal" evidence="4">
    <location>
        <begin position="6"/>
        <end position="109"/>
    </location>
</feature>
<reference evidence="6" key="1">
    <citation type="journal article" date="2019" name="Int. J. Syst. Evol. Microbiol.">
        <title>The Global Catalogue of Microorganisms (GCM) 10K type strain sequencing project: providing services to taxonomists for standard genome sequencing and annotation.</title>
        <authorList>
            <consortium name="The Broad Institute Genomics Platform"/>
            <consortium name="The Broad Institute Genome Sequencing Center for Infectious Disease"/>
            <person name="Wu L."/>
            <person name="Ma J."/>
        </authorList>
    </citation>
    <scope>NUCLEOTIDE SEQUENCE [LARGE SCALE GENOMIC DNA]</scope>
    <source>
        <strain evidence="6">JCM 13850</strain>
    </source>
</reference>
<evidence type="ECO:0000259" key="4">
    <source>
        <dbReference type="Pfam" id="PF06441"/>
    </source>
</evidence>
<organism evidence="5 6">
    <name type="scientific">Actinomadura napierensis</name>
    <dbReference type="NCBI Taxonomy" id="267854"/>
    <lineage>
        <taxon>Bacteria</taxon>
        <taxon>Bacillati</taxon>
        <taxon>Actinomycetota</taxon>
        <taxon>Actinomycetes</taxon>
        <taxon>Streptosporangiales</taxon>
        <taxon>Thermomonosporaceae</taxon>
        <taxon>Actinomadura</taxon>
    </lineage>
</organism>
<dbReference type="RefSeq" id="WP_344262496.1">
    <property type="nucleotide sequence ID" value="NZ_BAAAMR010000007.1"/>
</dbReference>
<protein>
    <submittedName>
        <fullName evidence="5">Epoxide hydrolase</fullName>
    </submittedName>
</protein>
<dbReference type="InterPro" id="IPR000639">
    <property type="entry name" value="Epox_hydrolase-like"/>
</dbReference>
<evidence type="ECO:0000256" key="1">
    <source>
        <dbReference type="ARBA" id="ARBA00010088"/>
    </source>
</evidence>
<name>A0ABP5JZN1_9ACTN</name>
<evidence type="ECO:0000313" key="6">
    <source>
        <dbReference type="Proteomes" id="UP001501020"/>
    </source>
</evidence>
<dbReference type="InterPro" id="IPR016292">
    <property type="entry name" value="Epoxide_hydrolase"/>
</dbReference>
<proteinExistence type="inferred from homology"/>
<dbReference type="Pfam" id="PF06441">
    <property type="entry name" value="EHN"/>
    <property type="match status" value="1"/>
</dbReference>
<gene>
    <name evidence="5" type="ORF">GCM10009727_12910</name>
</gene>
<dbReference type="SUPFAM" id="SSF53474">
    <property type="entry name" value="alpha/beta-Hydrolases"/>
    <property type="match status" value="1"/>
</dbReference>
<keyword evidence="3 5" id="KW-0378">Hydrolase</keyword>
<dbReference type="PANTHER" id="PTHR21661">
    <property type="entry name" value="EPOXIDE HYDROLASE 1-RELATED"/>
    <property type="match status" value="1"/>
</dbReference>
<dbReference type="InterPro" id="IPR010497">
    <property type="entry name" value="Epoxide_hydro_N"/>
</dbReference>
<dbReference type="PRINTS" id="PR00412">
    <property type="entry name" value="EPOXHYDRLASE"/>
</dbReference>
<dbReference type="PANTHER" id="PTHR21661:SF35">
    <property type="entry name" value="EPOXIDE HYDROLASE"/>
    <property type="match status" value="1"/>
</dbReference>
<dbReference type="EMBL" id="BAAAMR010000007">
    <property type="protein sequence ID" value="GAA2124974.1"/>
    <property type="molecule type" value="Genomic_DNA"/>
</dbReference>
<dbReference type="Gene3D" id="3.40.50.1820">
    <property type="entry name" value="alpha/beta hydrolase"/>
    <property type="match status" value="1"/>
</dbReference>
<evidence type="ECO:0000256" key="3">
    <source>
        <dbReference type="ARBA" id="ARBA00022801"/>
    </source>
</evidence>
<keyword evidence="6" id="KW-1185">Reference proteome</keyword>
<dbReference type="GO" id="GO:0016787">
    <property type="term" value="F:hydrolase activity"/>
    <property type="evidence" value="ECO:0007669"/>
    <property type="project" value="UniProtKB-KW"/>
</dbReference>
<accession>A0ABP5JZN1</accession>
<dbReference type="Proteomes" id="UP001501020">
    <property type="component" value="Unassembled WGS sequence"/>
</dbReference>
<evidence type="ECO:0000256" key="2">
    <source>
        <dbReference type="ARBA" id="ARBA00022797"/>
    </source>
</evidence>
<evidence type="ECO:0000313" key="5">
    <source>
        <dbReference type="EMBL" id="GAA2124974.1"/>
    </source>
</evidence>
<comment type="similarity">
    <text evidence="1">Belongs to the peptidase S33 family.</text>
</comment>
<keyword evidence="2" id="KW-0058">Aromatic hydrocarbons catabolism</keyword>